<dbReference type="PROSITE" id="PS00194">
    <property type="entry name" value="THIOREDOXIN_1"/>
    <property type="match status" value="2"/>
</dbReference>
<gene>
    <name evidence="4" type="ORF">OSB1V03_LOCUS20500</name>
</gene>
<feature type="non-terminal residue" evidence="4">
    <location>
        <position position="242"/>
    </location>
</feature>
<dbReference type="InterPro" id="IPR013766">
    <property type="entry name" value="Thioredoxin_domain"/>
</dbReference>
<proteinExistence type="inferred from homology"/>
<dbReference type="PROSITE" id="PS51352">
    <property type="entry name" value="THIOREDOXIN_2"/>
    <property type="match status" value="2"/>
</dbReference>
<dbReference type="OrthoDB" id="71336at2759"/>
<sequence length="242" mass="27894">MYSLLSVFCVLLLLSMRLTIAFGRQLTHEDFDEIIGSKHYLFVQFYAPNCGHCQKLAPIWDKLETKMLSIQRTQVIVGRVDCTEERDLCSRESVMGFPTLKLYKSHETNGIEYEGERNLLSLETYLRTQLGDRIVDGLTDTEEVEDSLSSQPVADTPKPMNGMYELTDENIDEFLSKGRHFVKFYAPWCGHCQRLAPTWHQLAQSFEFDTSVKISKVDCTISSMSCKNYEIKGYPTLLWIED</sequence>
<accession>A0A7R9LPE4</accession>
<organism evidence="4">
    <name type="scientific">Medioppia subpectinata</name>
    <dbReference type="NCBI Taxonomy" id="1979941"/>
    <lineage>
        <taxon>Eukaryota</taxon>
        <taxon>Metazoa</taxon>
        <taxon>Ecdysozoa</taxon>
        <taxon>Arthropoda</taxon>
        <taxon>Chelicerata</taxon>
        <taxon>Arachnida</taxon>
        <taxon>Acari</taxon>
        <taxon>Acariformes</taxon>
        <taxon>Sarcoptiformes</taxon>
        <taxon>Oribatida</taxon>
        <taxon>Brachypylina</taxon>
        <taxon>Oppioidea</taxon>
        <taxon>Oppiidae</taxon>
        <taxon>Medioppia</taxon>
    </lineage>
</organism>
<evidence type="ECO:0000256" key="1">
    <source>
        <dbReference type="ARBA" id="ARBA00006347"/>
    </source>
</evidence>
<dbReference type="GO" id="GO:0006457">
    <property type="term" value="P:protein folding"/>
    <property type="evidence" value="ECO:0007669"/>
    <property type="project" value="TreeGrafter"/>
</dbReference>
<dbReference type="Proteomes" id="UP000759131">
    <property type="component" value="Unassembled WGS sequence"/>
</dbReference>
<dbReference type="Pfam" id="PF00085">
    <property type="entry name" value="Thioredoxin"/>
    <property type="match status" value="2"/>
</dbReference>
<dbReference type="GO" id="GO:0005783">
    <property type="term" value="C:endoplasmic reticulum"/>
    <property type="evidence" value="ECO:0007669"/>
    <property type="project" value="TreeGrafter"/>
</dbReference>
<protein>
    <recommendedName>
        <fullName evidence="3">Thioredoxin domain-containing protein</fullName>
    </recommendedName>
</protein>
<comment type="similarity">
    <text evidence="1">Belongs to the protein disulfide isomerase family.</text>
</comment>
<dbReference type="SUPFAM" id="SSF52833">
    <property type="entry name" value="Thioredoxin-like"/>
    <property type="match status" value="2"/>
</dbReference>
<evidence type="ECO:0000313" key="4">
    <source>
        <dbReference type="EMBL" id="CAD7645413.1"/>
    </source>
</evidence>
<feature type="signal peptide" evidence="2">
    <location>
        <begin position="1"/>
        <end position="23"/>
    </location>
</feature>
<dbReference type="AlphaFoldDB" id="A0A7R9LPE4"/>
<dbReference type="PANTHER" id="PTHR45672">
    <property type="entry name" value="PROTEIN DISULFIDE-ISOMERASE C17H9.14C-RELATED"/>
    <property type="match status" value="1"/>
</dbReference>
<dbReference type="EMBL" id="CAJPIZ010034072">
    <property type="protein sequence ID" value="CAG2120553.1"/>
    <property type="molecule type" value="Genomic_DNA"/>
</dbReference>
<name>A0A7R9LPE4_9ACAR</name>
<reference evidence="4" key="1">
    <citation type="submission" date="2020-11" db="EMBL/GenBank/DDBJ databases">
        <authorList>
            <person name="Tran Van P."/>
        </authorList>
    </citation>
    <scope>NUCLEOTIDE SEQUENCE</scope>
</reference>
<dbReference type="InterPro" id="IPR017937">
    <property type="entry name" value="Thioredoxin_CS"/>
</dbReference>
<dbReference type="PRINTS" id="PR00421">
    <property type="entry name" value="THIOREDOXIN"/>
</dbReference>
<keyword evidence="5" id="KW-1185">Reference proteome</keyword>
<evidence type="ECO:0000259" key="3">
    <source>
        <dbReference type="PROSITE" id="PS51352"/>
    </source>
</evidence>
<dbReference type="GO" id="GO:0003756">
    <property type="term" value="F:protein disulfide isomerase activity"/>
    <property type="evidence" value="ECO:0007669"/>
    <property type="project" value="TreeGrafter"/>
</dbReference>
<keyword evidence="2" id="KW-0732">Signal</keyword>
<feature type="domain" description="Thioredoxin" evidence="3">
    <location>
        <begin position="145"/>
        <end position="242"/>
    </location>
</feature>
<dbReference type="InterPro" id="IPR051063">
    <property type="entry name" value="PDI"/>
</dbReference>
<feature type="chain" id="PRO_5036403537" description="Thioredoxin domain-containing protein" evidence="2">
    <location>
        <begin position="24"/>
        <end position="242"/>
    </location>
</feature>
<feature type="domain" description="Thioredoxin" evidence="3">
    <location>
        <begin position="7"/>
        <end position="131"/>
    </location>
</feature>
<dbReference type="EMBL" id="OC888647">
    <property type="protein sequence ID" value="CAD7645413.1"/>
    <property type="molecule type" value="Genomic_DNA"/>
</dbReference>
<dbReference type="CDD" id="cd02961">
    <property type="entry name" value="PDI_a_family"/>
    <property type="match status" value="1"/>
</dbReference>
<evidence type="ECO:0000313" key="5">
    <source>
        <dbReference type="Proteomes" id="UP000759131"/>
    </source>
</evidence>
<dbReference type="Gene3D" id="3.40.30.10">
    <property type="entry name" value="Glutaredoxin"/>
    <property type="match status" value="2"/>
</dbReference>
<dbReference type="InterPro" id="IPR036249">
    <property type="entry name" value="Thioredoxin-like_sf"/>
</dbReference>
<evidence type="ECO:0000256" key="2">
    <source>
        <dbReference type="SAM" id="SignalP"/>
    </source>
</evidence>